<dbReference type="AlphaFoldDB" id="A0A917H4P5"/>
<feature type="coiled-coil region" evidence="1">
    <location>
        <begin position="9"/>
        <end position="43"/>
    </location>
</feature>
<dbReference type="Proteomes" id="UP000622860">
    <property type="component" value="Unassembled WGS sequence"/>
</dbReference>
<keyword evidence="1" id="KW-0175">Coiled coil</keyword>
<evidence type="ECO:0000313" key="2">
    <source>
        <dbReference type="EMBL" id="GGG67314.1"/>
    </source>
</evidence>
<reference evidence="2" key="1">
    <citation type="journal article" date="2014" name="Int. J. Syst. Evol. Microbiol.">
        <title>Complete genome sequence of Corynebacterium casei LMG S-19264T (=DSM 44701T), isolated from a smear-ripened cheese.</title>
        <authorList>
            <consortium name="US DOE Joint Genome Institute (JGI-PGF)"/>
            <person name="Walter F."/>
            <person name="Albersmeier A."/>
            <person name="Kalinowski J."/>
            <person name="Ruckert C."/>
        </authorList>
    </citation>
    <scope>NUCLEOTIDE SEQUENCE</scope>
    <source>
        <strain evidence="2">CGMCC 1.12754</strain>
    </source>
</reference>
<reference evidence="2" key="2">
    <citation type="submission" date="2020-09" db="EMBL/GenBank/DDBJ databases">
        <authorList>
            <person name="Sun Q."/>
            <person name="Zhou Y."/>
        </authorList>
    </citation>
    <scope>NUCLEOTIDE SEQUENCE</scope>
    <source>
        <strain evidence="2">CGMCC 1.12754</strain>
    </source>
</reference>
<proteinExistence type="predicted"/>
<sequence length="54" mass="6201">MNSQDYIAFDALVNKVQQQEETIAQLVEIVAATNRKLTELSRKVHKNEHNFSLS</sequence>
<accession>A0A917H4P5</accession>
<evidence type="ECO:0000256" key="1">
    <source>
        <dbReference type="SAM" id="Coils"/>
    </source>
</evidence>
<dbReference type="EMBL" id="BMFR01000002">
    <property type="protein sequence ID" value="GGG67314.1"/>
    <property type="molecule type" value="Genomic_DNA"/>
</dbReference>
<keyword evidence="3" id="KW-1185">Reference proteome</keyword>
<organism evidence="2 3">
    <name type="scientific">Virgibacillus oceani</name>
    <dbReference type="NCBI Taxonomy" id="1479511"/>
    <lineage>
        <taxon>Bacteria</taxon>
        <taxon>Bacillati</taxon>
        <taxon>Bacillota</taxon>
        <taxon>Bacilli</taxon>
        <taxon>Bacillales</taxon>
        <taxon>Bacillaceae</taxon>
        <taxon>Virgibacillus</taxon>
    </lineage>
</organism>
<evidence type="ECO:0000313" key="3">
    <source>
        <dbReference type="Proteomes" id="UP000622860"/>
    </source>
</evidence>
<gene>
    <name evidence="2" type="ORF">GCM10011398_08810</name>
</gene>
<dbReference type="RefSeq" id="WP_188454130.1">
    <property type="nucleotide sequence ID" value="NZ_BMFR01000002.1"/>
</dbReference>
<comment type="caution">
    <text evidence="2">The sequence shown here is derived from an EMBL/GenBank/DDBJ whole genome shotgun (WGS) entry which is preliminary data.</text>
</comment>
<name>A0A917H4P5_9BACI</name>
<protein>
    <submittedName>
        <fullName evidence="2">Uncharacterized protein</fullName>
    </submittedName>
</protein>